<feature type="transmembrane region" description="Helical" evidence="10">
    <location>
        <begin position="244"/>
        <end position="264"/>
    </location>
</feature>
<organism evidence="12 13">
    <name type="scientific">Hortaea werneckii</name>
    <name type="common">Black yeast</name>
    <name type="synonym">Cladosporium werneckii</name>
    <dbReference type="NCBI Taxonomy" id="91943"/>
    <lineage>
        <taxon>Eukaryota</taxon>
        <taxon>Fungi</taxon>
        <taxon>Dikarya</taxon>
        <taxon>Ascomycota</taxon>
        <taxon>Pezizomycotina</taxon>
        <taxon>Dothideomycetes</taxon>
        <taxon>Dothideomycetidae</taxon>
        <taxon>Mycosphaerellales</taxon>
        <taxon>Teratosphaeriaceae</taxon>
        <taxon>Hortaea</taxon>
    </lineage>
</organism>
<evidence type="ECO:0000313" key="12">
    <source>
        <dbReference type="EMBL" id="RMY59490.1"/>
    </source>
</evidence>
<feature type="transmembrane region" description="Helical" evidence="10">
    <location>
        <begin position="92"/>
        <end position="115"/>
    </location>
</feature>
<dbReference type="GO" id="GO:0034625">
    <property type="term" value="P:fatty acid elongation, monounsaturated fatty acid"/>
    <property type="evidence" value="ECO:0007669"/>
    <property type="project" value="TreeGrafter"/>
</dbReference>
<keyword evidence="8 10" id="KW-0472">Membrane</keyword>
<evidence type="ECO:0000256" key="8">
    <source>
        <dbReference type="ARBA" id="ARBA00023136"/>
    </source>
</evidence>
<feature type="transmembrane region" description="Helical" evidence="10">
    <location>
        <begin position="430"/>
        <end position="451"/>
    </location>
</feature>
<keyword evidence="2 10" id="KW-0444">Lipid biosynthesis</keyword>
<dbReference type="Pfam" id="PF01151">
    <property type="entry name" value="ELO"/>
    <property type="match status" value="1"/>
</dbReference>
<dbReference type="Proteomes" id="UP000270230">
    <property type="component" value="Unassembled WGS sequence"/>
</dbReference>
<keyword evidence="3 10" id="KW-0808">Transferase</keyword>
<evidence type="ECO:0000256" key="2">
    <source>
        <dbReference type="ARBA" id="ARBA00022516"/>
    </source>
</evidence>
<evidence type="ECO:0000256" key="6">
    <source>
        <dbReference type="ARBA" id="ARBA00022989"/>
    </source>
</evidence>
<dbReference type="PANTHER" id="PTHR11157">
    <property type="entry name" value="FATTY ACID ACYL TRANSFERASE-RELATED"/>
    <property type="match status" value="1"/>
</dbReference>
<feature type="transmembrane region" description="Helical" evidence="10">
    <location>
        <begin position="276"/>
        <end position="297"/>
    </location>
</feature>
<keyword evidence="7 10" id="KW-0443">Lipid metabolism</keyword>
<sequence length="1110" mass="120609">MAGPQVYFTWPSTFQPIPSPLPQPLPPPVKERSFRSPFGIDKTLFDFALRPEVPILFATTYIFTVFALNAYNRKRQHKPWAISKTRVFHLFVVLHNVLLALYSAATFAAMLRAIIHTWPEGGISSNPNGAAGVADALCKLHGPRGLGDAATFNTTINIWEVKNTAIRLGYDGNPDPTDVGRLWNEGLAFWGFIFYMSKFYEVVDTMIIIAKGKRSATLQTYHHAGAMLCMWAGIRFMSPPIWMFVFINSAIHAMMYTYFTLSALGYRVPQALKRTLTSLQIAQFLFGASYAAMHLFVQYDIPISTPYYVASTVQRAASSASSAAASITASAASDVSSAVASPTATATLGALLKKLLLRAAGEEGLAERVHRERRSNPANLILTPGLVPDLPTAPDMADKIQQFNEETFYETRWRTDWTKVDCIDTSGEAFAIYLNLLYLAPLTFLFGRFFVKAYTQRGRKGRARSISEAAKQAIVAGIEGEKKTEEAVEAKGKKVEGKVPLDDDATKKLEEQVREDVRKLKDGSYKGSPAARKVSERVQSYEGKMERAAEKGSPTSGKKEAESGAGGAENREPPVTPTRNQKKKMRKAEQQQQQREAGKQQEAPQAENASGLGMEGTKKEEGEKSYSDAVQAEGGAGDEDDNKENDAPGLLPTTPRKSLEKSTAQQAAGTESEPKQDENIAASQPVRPGASEEGNSKGDTPLGVEKDDSKEQDDDPDAMGKSGSIIDLAKEKAEDVIKDEGSDPTQPQSRPGSGGGAAEENRATSVAVPAYMTSSAVEAESGFPITRGTPHHELTPSRQQHRPPETPPQCQQRASSTPTTEPSSLSIPSEPSPSPSPSDISSPSLPQSLVRRDSLGGGEFARRLPTPLNLGSLPSFPFPNPPNTPSPLLHRRGQRDEEDDSREEVRQEVDDEDNSGRKEEEEPAVVEGNLDNAAIINPTTTPSSPLPLRYWPRFPPSPLSPDILLSPLRRPRSAFPFPSPELGHHHTRPQTSHRPVQTPPPPSRALSSPSGSTYLSPWRMGRRDLTFFRNGNPIVSPANIDGATRALWFAAAATSSSPSAQGPSALSRTWSELDTSSGKDARTSSPLELGSPLAVRDWTGGDGDSQDEVD</sequence>
<dbReference type="VEuPathDB" id="FungiDB:BTJ68_08166"/>
<keyword evidence="9 10" id="KW-0275">Fatty acid biosynthesis</keyword>
<feature type="compositionally biased region" description="Low complexity" evidence="11">
    <location>
        <begin position="837"/>
        <end position="846"/>
    </location>
</feature>
<dbReference type="EC" id="2.3.1.-" evidence="10"/>
<feature type="transmembrane region" description="Helical" evidence="10">
    <location>
        <begin position="53"/>
        <end position="71"/>
    </location>
</feature>
<name>A0A3M7D5K6_HORWE</name>
<feature type="transmembrane region" description="Helical" evidence="10">
    <location>
        <begin position="187"/>
        <end position="209"/>
    </location>
</feature>
<feature type="compositionally biased region" description="Basic and acidic residues" evidence="11">
    <location>
        <begin position="728"/>
        <end position="741"/>
    </location>
</feature>
<keyword evidence="5 10" id="KW-0276">Fatty acid metabolism</keyword>
<evidence type="ECO:0000313" key="13">
    <source>
        <dbReference type="Proteomes" id="UP000270230"/>
    </source>
</evidence>
<reference evidence="12 13" key="1">
    <citation type="journal article" date="2018" name="BMC Genomics">
        <title>Genomic evidence for intraspecific hybridization in a clonal and extremely halotolerant yeast.</title>
        <authorList>
            <person name="Gostincar C."/>
            <person name="Stajich J.E."/>
            <person name="Zupancic J."/>
            <person name="Zalar P."/>
            <person name="Gunde-Cimerman N."/>
        </authorList>
    </citation>
    <scope>NUCLEOTIDE SEQUENCE [LARGE SCALE GENOMIC DNA]</scope>
    <source>
        <strain evidence="12 13">EXF-151</strain>
    </source>
</reference>
<evidence type="ECO:0000256" key="11">
    <source>
        <dbReference type="SAM" id="MobiDB-lite"/>
    </source>
</evidence>
<feature type="region of interest" description="Disordered" evidence="11">
    <location>
        <begin position="520"/>
        <end position="1017"/>
    </location>
</feature>
<evidence type="ECO:0000256" key="1">
    <source>
        <dbReference type="ARBA" id="ARBA00004141"/>
    </source>
</evidence>
<feature type="compositionally biased region" description="Low complexity" evidence="11">
    <location>
        <begin position="960"/>
        <end position="976"/>
    </location>
</feature>
<comment type="catalytic activity">
    <reaction evidence="10">
        <text>an acyl-CoA + malonyl-CoA + H(+) = a 3-oxoacyl-CoA + CO2 + CoA</text>
        <dbReference type="Rhea" id="RHEA:50252"/>
        <dbReference type="ChEBI" id="CHEBI:15378"/>
        <dbReference type="ChEBI" id="CHEBI:16526"/>
        <dbReference type="ChEBI" id="CHEBI:57287"/>
        <dbReference type="ChEBI" id="CHEBI:57384"/>
        <dbReference type="ChEBI" id="CHEBI:58342"/>
        <dbReference type="ChEBI" id="CHEBI:90726"/>
    </reaction>
    <physiologicalReaction direction="left-to-right" evidence="10">
        <dbReference type="Rhea" id="RHEA:50253"/>
    </physiologicalReaction>
</comment>
<feature type="compositionally biased region" description="Low complexity" evidence="11">
    <location>
        <begin position="590"/>
        <end position="603"/>
    </location>
</feature>
<feature type="compositionally biased region" description="Low complexity" evidence="11">
    <location>
        <begin position="1052"/>
        <end position="1067"/>
    </location>
</feature>
<feature type="compositionally biased region" description="Low complexity" evidence="11">
    <location>
        <begin position="815"/>
        <end position="829"/>
    </location>
</feature>
<evidence type="ECO:0000256" key="5">
    <source>
        <dbReference type="ARBA" id="ARBA00022832"/>
    </source>
</evidence>
<gene>
    <name evidence="12" type="ORF">D0865_02048</name>
</gene>
<evidence type="ECO:0000256" key="7">
    <source>
        <dbReference type="ARBA" id="ARBA00023098"/>
    </source>
</evidence>
<feature type="compositionally biased region" description="Pro residues" evidence="11">
    <location>
        <begin position="876"/>
        <end position="885"/>
    </location>
</feature>
<dbReference type="OrthoDB" id="10259681at2759"/>
<feature type="compositionally biased region" description="Low complexity" evidence="11">
    <location>
        <begin position="938"/>
        <end position="948"/>
    </location>
</feature>
<dbReference type="GO" id="GO:0042761">
    <property type="term" value="P:very long-chain fatty acid biosynthetic process"/>
    <property type="evidence" value="ECO:0007669"/>
    <property type="project" value="TreeGrafter"/>
</dbReference>
<proteinExistence type="inferred from homology"/>
<feature type="compositionally biased region" description="Basic and acidic residues" evidence="11">
    <location>
        <begin position="903"/>
        <end position="920"/>
    </location>
</feature>
<keyword evidence="4 10" id="KW-0812">Transmembrane</keyword>
<feature type="region of interest" description="Disordered" evidence="11">
    <location>
        <begin position="1052"/>
        <end position="1110"/>
    </location>
</feature>
<feature type="compositionally biased region" description="Basic and acidic residues" evidence="11">
    <location>
        <begin position="616"/>
        <end position="626"/>
    </location>
</feature>
<dbReference type="GO" id="GO:0030148">
    <property type="term" value="P:sphingolipid biosynthetic process"/>
    <property type="evidence" value="ECO:0007669"/>
    <property type="project" value="TreeGrafter"/>
</dbReference>
<dbReference type="PANTHER" id="PTHR11157:SF169">
    <property type="entry name" value="ELONGATION OF FATTY ACIDS PROTEIN"/>
    <property type="match status" value="1"/>
</dbReference>
<comment type="subcellular location">
    <subcellularLocation>
        <location evidence="1">Membrane</location>
        <topology evidence="1">Multi-pass membrane protein</topology>
    </subcellularLocation>
</comment>
<accession>A0A3M7D5K6</accession>
<evidence type="ECO:0000256" key="4">
    <source>
        <dbReference type="ARBA" id="ARBA00022692"/>
    </source>
</evidence>
<comment type="caution">
    <text evidence="12">The sequence shown here is derived from an EMBL/GenBank/DDBJ whole genome shotgun (WGS) entry which is preliminary data.</text>
</comment>
<dbReference type="GO" id="GO:0019367">
    <property type="term" value="P:fatty acid elongation, saturated fatty acid"/>
    <property type="evidence" value="ECO:0007669"/>
    <property type="project" value="TreeGrafter"/>
</dbReference>
<dbReference type="GO" id="GO:0005789">
    <property type="term" value="C:endoplasmic reticulum membrane"/>
    <property type="evidence" value="ECO:0007669"/>
    <property type="project" value="TreeGrafter"/>
</dbReference>
<comment type="similarity">
    <text evidence="10">Belongs to the ELO family.</text>
</comment>
<dbReference type="GO" id="GO:0009922">
    <property type="term" value="F:fatty acid elongase activity"/>
    <property type="evidence" value="ECO:0007669"/>
    <property type="project" value="InterPro"/>
</dbReference>
<evidence type="ECO:0000256" key="9">
    <source>
        <dbReference type="ARBA" id="ARBA00023160"/>
    </source>
</evidence>
<evidence type="ECO:0000256" key="3">
    <source>
        <dbReference type="ARBA" id="ARBA00022679"/>
    </source>
</evidence>
<evidence type="ECO:0000256" key="10">
    <source>
        <dbReference type="RuleBase" id="RU361115"/>
    </source>
</evidence>
<protein>
    <recommendedName>
        <fullName evidence="10">Elongation of fatty acids protein</fullName>
        <ecNumber evidence="10">2.3.1.-</ecNumber>
    </recommendedName>
</protein>
<dbReference type="InterPro" id="IPR002076">
    <property type="entry name" value="ELO_fam"/>
</dbReference>
<keyword evidence="6 10" id="KW-1133">Transmembrane helix</keyword>
<dbReference type="GO" id="GO:0034626">
    <property type="term" value="P:fatty acid elongation, polyunsaturated fatty acid"/>
    <property type="evidence" value="ECO:0007669"/>
    <property type="project" value="TreeGrafter"/>
</dbReference>
<dbReference type="AlphaFoldDB" id="A0A3M7D5K6"/>
<dbReference type="EMBL" id="QWIN01000094">
    <property type="protein sequence ID" value="RMY59490.1"/>
    <property type="molecule type" value="Genomic_DNA"/>
</dbReference>